<dbReference type="EMBL" id="AJAQ01000001">
    <property type="protein sequence ID" value="EOH97931.1"/>
    <property type="molecule type" value="Genomic_DNA"/>
</dbReference>
<gene>
    <name evidence="1" type="ORF">UAU_00599</name>
</gene>
<evidence type="ECO:0000313" key="1">
    <source>
        <dbReference type="EMBL" id="EOH97931.1"/>
    </source>
</evidence>
<sequence length="1243" mass="140787">MNENGIGYRKNISNEELIALIQHKAAELGRSPALRDVEVAAAATATRRFGSWNNFLISAGLEINSQGNAPMSDEEAIRLIQAKAAELGRTPERSEFTQARTVIKKYGGWKKFLKAAGLKPPKRKKCKFISDERLIELVHARAAELGRTPKKNEFVQGTTAASRYGSWAAFLLAANLEPAKVKKSRDKMPKKQFSDERLIELVHARAAELGRTPKRYEFVQGATAASRYGSWAAFLLAANLEPVKMGSNGHTVPGKRFSDERLIELVQARAAELGRTPKRYEFAQGATVTKRYGNWQSFLASAGLEMEERKKSQRALSNKQLIELVQAQAAELGRPPQKYEFTQNKQACDRFGGWQNFLFRAGLTSEKPKKYQKLISDRQLIKAVRTQAAELGRTPKRKEFKHGDQAVARYGNWTEFLLEAKVNPDKFIRVSDERLVELIRTKTVELGQVPDWEEDPYCKLAVKRYGSWQNFLKAAERMPAAEMKSILKLSNNQMFRLIKAQAEELGRTPTIIEFEYAELAKDRFHSWERFLKIVGLEPEEPPIEITKEITKERTIKRAKISNEQLLERVQEQAAELGRTPTIREFKHARLAIARFKRWTAFIQLAGLEPATTVKTGFRFSNEQLIEQIQAQAAELGRTPLKKEFPRGQLATRRFGTWSAFVQSANLELVKTVEPPKAVSRISNEQLIEQVQAQAVELGRTPTKKEFSHGQTAARRFGSWSVFIERADLEPAKRINPDVKLSNEQLIEQVQARAIELGRTPLIREFKHARLAISRFKRWTAFIQLAGLEPPTTVKTGSRFSNEQLIEQIQAQAAALGRTPIKKEFPRGQLAIRRFGTWSAFIQSANLEPAKRQKPALRISTEEMIEEVRAQAAELGRTPEKKEFRHSQAVVKQFGSWRDFIERAGLEPAKPIKSDVKLSNEELIERVQAQAIELGRTPIAKEFPRGQLAIRRFGTWNAFIQSANLEPAKPQKPAPRISTEEMIEKVRAQAAELGRTPIIKEFQHGGLAVSRFGSWTAFLSHAGLKKAGKYKTENSNKQLLELVKQRAHQLGRAPIKTEFPCAQIAISRFGGWRAFIERAGLEPAKQISDEQLIERVQARAAELGRAPVRKEFPRAQIATDRFGSWHAFIERAGLEPVKIRPRISDEQLIERVQARAAELGRTPTIEEFQHAAVAMTRFGKWLAFLKHAGLKRKTDISNEELIEQVQALAAELGRTPKTKDFQYASLVSRRFGKWNVFLKEAGLV</sequence>
<protein>
    <submittedName>
        <fullName evidence="1">Uncharacterized protein</fullName>
    </submittedName>
</protein>
<dbReference type="eggNOG" id="COG1403">
    <property type="taxonomic scope" value="Bacteria"/>
</dbReference>
<dbReference type="OrthoDB" id="694186at2"/>
<dbReference type="InterPro" id="IPR041025">
    <property type="entry name" value="HNH_repeat"/>
</dbReference>
<dbReference type="Proteomes" id="UP000013782">
    <property type="component" value="Unassembled WGS sequence"/>
</dbReference>
<dbReference type="PATRIC" id="fig|1158607.3.peg.604"/>
<dbReference type="Pfam" id="PF18780">
    <property type="entry name" value="HNH_repeat"/>
    <property type="match status" value="21"/>
</dbReference>
<name>R2SYV7_9ENTE</name>
<dbReference type="AlphaFoldDB" id="R2SYV7"/>
<evidence type="ECO:0000313" key="2">
    <source>
        <dbReference type="Proteomes" id="UP000013782"/>
    </source>
</evidence>
<dbReference type="RefSeq" id="WP_010755662.1">
    <property type="nucleotide sequence ID" value="NZ_ASWD01000002.1"/>
</dbReference>
<keyword evidence="2" id="KW-1185">Reference proteome</keyword>
<dbReference type="HOGENOM" id="CLU_266451_0_0_9"/>
<accession>R2SYV7</accession>
<comment type="caution">
    <text evidence="1">The sequence shown here is derived from an EMBL/GenBank/DDBJ whole genome shotgun (WGS) entry which is preliminary data.</text>
</comment>
<proteinExistence type="predicted"/>
<organism evidence="1 2">
    <name type="scientific">Enterococcus pallens ATCC BAA-351</name>
    <dbReference type="NCBI Taxonomy" id="1158607"/>
    <lineage>
        <taxon>Bacteria</taxon>
        <taxon>Bacillati</taxon>
        <taxon>Bacillota</taxon>
        <taxon>Bacilli</taxon>
        <taxon>Lactobacillales</taxon>
        <taxon>Enterococcaceae</taxon>
        <taxon>Enterococcus</taxon>
    </lineage>
</organism>
<reference evidence="1 2" key="1">
    <citation type="submission" date="2013-02" db="EMBL/GenBank/DDBJ databases">
        <title>The Genome Sequence of Enterococcus pallens BAA-351.</title>
        <authorList>
            <consortium name="The Broad Institute Genome Sequencing Platform"/>
            <consortium name="The Broad Institute Genome Sequencing Center for Infectious Disease"/>
            <person name="Earl A.M."/>
            <person name="Gilmore M.S."/>
            <person name="Lebreton F."/>
            <person name="Walker B."/>
            <person name="Young S.K."/>
            <person name="Zeng Q."/>
            <person name="Gargeya S."/>
            <person name="Fitzgerald M."/>
            <person name="Haas B."/>
            <person name="Abouelleil A."/>
            <person name="Alvarado L."/>
            <person name="Arachchi H.M."/>
            <person name="Berlin A.M."/>
            <person name="Chapman S.B."/>
            <person name="Dewar J."/>
            <person name="Goldberg J."/>
            <person name="Griggs A."/>
            <person name="Gujja S."/>
            <person name="Hansen M."/>
            <person name="Howarth C."/>
            <person name="Imamovic A."/>
            <person name="Larimer J."/>
            <person name="McCowan C."/>
            <person name="Murphy C."/>
            <person name="Neiman D."/>
            <person name="Pearson M."/>
            <person name="Priest M."/>
            <person name="Roberts A."/>
            <person name="Saif S."/>
            <person name="Shea T."/>
            <person name="Sisk P."/>
            <person name="Sykes S."/>
            <person name="Wortman J."/>
            <person name="Nusbaum C."/>
            <person name="Birren B."/>
        </authorList>
    </citation>
    <scope>NUCLEOTIDE SEQUENCE [LARGE SCALE GENOMIC DNA]</scope>
    <source>
        <strain evidence="1 2">ATCC BAA-351</strain>
    </source>
</reference>